<organism evidence="2 3">
    <name type="scientific">Trichoderma breve</name>
    <dbReference type="NCBI Taxonomy" id="2034170"/>
    <lineage>
        <taxon>Eukaryota</taxon>
        <taxon>Fungi</taxon>
        <taxon>Dikarya</taxon>
        <taxon>Ascomycota</taxon>
        <taxon>Pezizomycotina</taxon>
        <taxon>Sordariomycetes</taxon>
        <taxon>Hypocreomycetidae</taxon>
        <taxon>Hypocreales</taxon>
        <taxon>Hypocreaceae</taxon>
        <taxon>Trichoderma</taxon>
    </lineage>
</organism>
<evidence type="ECO:0000313" key="3">
    <source>
        <dbReference type="Proteomes" id="UP001140511"/>
    </source>
</evidence>
<reference evidence="2" key="1">
    <citation type="submission" date="2022-09" db="EMBL/GenBank/DDBJ databases">
        <title>Chromosome-level assembly of Trichoderma breve T069, a fungus used in development of biopesticide product.</title>
        <authorList>
            <person name="Lin R."/>
            <person name="Liu T."/>
        </authorList>
    </citation>
    <scope>NUCLEOTIDE SEQUENCE</scope>
    <source>
        <strain evidence="2">T069</strain>
    </source>
</reference>
<keyword evidence="3" id="KW-1185">Reference proteome</keyword>
<dbReference type="PANTHER" id="PTHR10039:SF14">
    <property type="entry name" value="NACHT DOMAIN-CONTAINING PROTEIN"/>
    <property type="match status" value="1"/>
</dbReference>
<name>A0A9W9BC66_9HYPO</name>
<dbReference type="Proteomes" id="UP001140511">
    <property type="component" value="Unassembled WGS sequence"/>
</dbReference>
<comment type="caution">
    <text evidence="2">The sequence shown here is derived from an EMBL/GenBank/DDBJ whole genome shotgun (WGS) entry which is preliminary data.</text>
</comment>
<sequence>MLRRLVEALPDEYQESFSKCTTGDEVLNDLQDYGTAWNTRNRKLGTFIRVMKPFFTAMDVFVSCDPMHAATLWGALRVVIALGITFHEFLDKVTSGLEKMATEIEYLDELNSIFGKLERKRYQEMEDTINEELNKRMMEGWLEQELKEKRDQMREELSVVAQTAIQKDYEQLAKSSPRTEVLLQDMFEEILQFLMGVFRIFYHPDGNTFLHRVREWLDPPSFADRYEDVASQCMQGTTSWLLEHTIFRSWLQDGKKVRGGSLWVRDMSQKVGHGAADVAFLSCSETGESCILTPRGQRPEIIPIQSALAATGIPEEDLRPKIKYAKDAEQLVLSAGTMTAPPDDDRLVTKDWTLKQAMSGHEKPLTSSNMIVGPSGIIKHVSVVNSGLTTSLHLWNKDGRDESMVLTRLPNSEGAASAKVSVIRSLSEEEPVQIIVDKTADTWSNITRAEPAVFPVMVERDIRSFSTQTTINGRSQNGRAALRGIVEGDIQSSSAQTSVDANSLAAGRSDEMPQTQPAASSMQDERDLQNYMNWKDDNVGESKDNGHRSRLKRFLGKMKCL</sequence>
<evidence type="ECO:0008006" key="4">
    <source>
        <dbReference type="Google" id="ProtNLM"/>
    </source>
</evidence>
<dbReference type="AlphaFoldDB" id="A0A9W9BC66"/>
<evidence type="ECO:0000256" key="1">
    <source>
        <dbReference type="SAM" id="MobiDB-lite"/>
    </source>
</evidence>
<dbReference type="EMBL" id="JAOPEN010000005">
    <property type="protein sequence ID" value="KAJ4857161.1"/>
    <property type="molecule type" value="Genomic_DNA"/>
</dbReference>
<proteinExistence type="predicted"/>
<dbReference type="GeneID" id="80869956"/>
<accession>A0A9W9BC66</accession>
<dbReference type="PANTHER" id="PTHR10039">
    <property type="entry name" value="AMELOGENIN"/>
    <property type="match status" value="1"/>
</dbReference>
<feature type="compositionally biased region" description="Polar residues" evidence="1">
    <location>
        <begin position="491"/>
        <end position="501"/>
    </location>
</feature>
<feature type="region of interest" description="Disordered" evidence="1">
    <location>
        <begin position="491"/>
        <end position="525"/>
    </location>
</feature>
<feature type="compositionally biased region" description="Polar residues" evidence="1">
    <location>
        <begin position="512"/>
        <end position="522"/>
    </location>
</feature>
<dbReference type="RefSeq" id="XP_056026217.1">
    <property type="nucleotide sequence ID" value="XM_056175268.1"/>
</dbReference>
<protein>
    <recommendedName>
        <fullName evidence="4">Fungal STAND N-terminal Goodbye domain-containing protein</fullName>
    </recommendedName>
</protein>
<gene>
    <name evidence="2" type="ORF">T069G_08058</name>
</gene>
<evidence type="ECO:0000313" key="2">
    <source>
        <dbReference type="EMBL" id="KAJ4857161.1"/>
    </source>
</evidence>